<keyword evidence="12" id="KW-1278">Translocase</keyword>
<keyword evidence="5" id="KW-0813">Transport</keyword>
<dbReference type="InterPro" id="IPR040627">
    <property type="entry name" value="T3SS_ATPase_C"/>
</dbReference>
<dbReference type="Pfam" id="PF00006">
    <property type="entry name" value="ATP-synt_ab"/>
    <property type="match status" value="1"/>
</dbReference>
<evidence type="ECO:0000256" key="8">
    <source>
        <dbReference type="ARBA" id="ARBA00022781"/>
    </source>
</evidence>
<keyword evidence="8" id="KW-0375">Hydrogen ion transport</keyword>
<sequence>MTSEVMEALVRSKKPQEQKVETDLDVLVKAVSNIESQIPFIRGGGRVAEISASSYGVRGLSKFVKLGECVSVCVGEKSYLGQVVRIEPELVTIKSFRSNLDIRLGMTVWQSGTFSLWPDHSWSGRILNGLGQPIDGGKELRRGPRKMDVDALPPDAMTRRRVTKPVKTGVKAIDIFTPICEGQRIGIFAGSGVGKSTFLAMLARSEAFDKVVFALVGERGREVREFIEDALGEKRNDTIGVISTSDESPMMRRMAPKVALTIAEYFRDRGEHVLLILDSITRYAHASRDVLLASGEVPVARGYPPGVFSEMPKLLERAGTNANETGAITAVFSVLVDGDDHNDPVADNIRGTLDGHIVLDRSIAEQGRYPAVNILSSVSRLARKAWSPEQEKLILMLRSFVARYEDTRDLRLMGAYKQGVDPELDQAVSWVPGIYQTLQQGLETPAVHDAFVELSKSLNDHAGAEATTG</sequence>
<keyword evidence="15" id="KW-0066">ATP synthesis</keyword>
<comment type="subcellular location">
    <subcellularLocation>
        <location evidence="1">Cytoplasm</location>
    </subcellularLocation>
</comment>
<evidence type="ECO:0000256" key="13">
    <source>
        <dbReference type="ARBA" id="ARBA00023065"/>
    </source>
</evidence>
<organism evidence="17">
    <name type="scientific">hydrothermal vent metagenome</name>
    <dbReference type="NCBI Taxonomy" id="652676"/>
    <lineage>
        <taxon>unclassified sequences</taxon>
        <taxon>metagenomes</taxon>
        <taxon>ecological metagenomes</taxon>
    </lineage>
</organism>
<keyword evidence="14" id="KW-1006">Bacterial flagellum protein export</keyword>
<evidence type="ECO:0000256" key="4">
    <source>
        <dbReference type="ARBA" id="ARBA00020580"/>
    </source>
</evidence>
<evidence type="ECO:0000256" key="6">
    <source>
        <dbReference type="ARBA" id="ARBA00022490"/>
    </source>
</evidence>
<dbReference type="Gene3D" id="3.40.50.12240">
    <property type="match status" value="1"/>
</dbReference>
<keyword evidence="13" id="KW-0406">Ion transport</keyword>
<comment type="similarity">
    <text evidence="2">Belongs to the ATPase alpha/beta chains family.</text>
</comment>
<keyword evidence="6" id="KW-0963">Cytoplasm</keyword>
<evidence type="ECO:0000256" key="5">
    <source>
        <dbReference type="ARBA" id="ARBA00022448"/>
    </source>
</evidence>
<evidence type="ECO:0000256" key="15">
    <source>
        <dbReference type="ARBA" id="ARBA00023310"/>
    </source>
</evidence>
<dbReference type="SMART" id="SM00382">
    <property type="entry name" value="AAA"/>
    <property type="match status" value="1"/>
</dbReference>
<dbReference type="CDD" id="cd01136">
    <property type="entry name" value="ATPase_flagellum-secretory_path_III"/>
    <property type="match status" value="1"/>
</dbReference>
<evidence type="ECO:0000259" key="16">
    <source>
        <dbReference type="SMART" id="SM00382"/>
    </source>
</evidence>
<evidence type="ECO:0000256" key="2">
    <source>
        <dbReference type="ARBA" id="ARBA00008936"/>
    </source>
</evidence>
<dbReference type="GO" id="GO:0046933">
    <property type="term" value="F:proton-transporting ATP synthase activity, rotational mechanism"/>
    <property type="evidence" value="ECO:0007669"/>
    <property type="project" value="TreeGrafter"/>
</dbReference>
<evidence type="ECO:0000256" key="10">
    <source>
        <dbReference type="ARBA" id="ARBA00022840"/>
    </source>
</evidence>
<evidence type="ECO:0000256" key="3">
    <source>
        <dbReference type="ARBA" id="ARBA00012473"/>
    </source>
</evidence>
<dbReference type="PANTHER" id="PTHR15184">
    <property type="entry name" value="ATP SYNTHASE"/>
    <property type="match status" value="1"/>
</dbReference>
<feature type="domain" description="AAA+ ATPase" evidence="16">
    <location>
        <begin position="181"/>
        <end position="364"/>
    </location>
</feature>
<evidence type="ECO:0000256" key="14">
    <source>
        <dbReference type="ARBA" id="ARBA00023225"/>
    </source>
</evidence>
<evidence type="ECO:0000313" key="17">
    <source>
        <dbReference type="EMBL" id="VAV89017.1"/>
    </source>
</evidence>
<dbReference type="EMBL" id="UOEC01000057">
    <property type="protein sequence ID" value="VAV89017.1"/>
    <property type="molecule type" value="Genomic_DNA"/>
</dbReference>
<protein>
    <recommendedName>
        <fullName evidence="4">Flagellum-specific ATP synthase</fullName>
        <ecNumber evidence="3">7.1.2.2</ecNumber>
    </recommendedName>
</protein>
<dbReference type="SUPFAM" id="SSF52540">
    <property type="entry name" value="P-loop containing nucleoside triphosphate hydrolases"/>
    <property type="match status" value="1"/>
</dbReference>
<dbReference type="GO" id="GO:0005524">
    <property type="term" value="F:ATP binding"/>
    <property type="evidence" value="ECO:0007669"/>
    <property type="project" value="UniProtKB-KW"/>
</dbReference>
<accession>A0A3B0RBT6</accession>
<dbReference type="NCBIfam" id="TIGR01026">
    <property type="entry name" value="fliI_yscN"/>
    <property type="match status" value="1"/>
</dbReference>
<dbReference type="InterPro" id="IPR027417">
    <property type="entry name" value="P-loop_NTPase"/>
</dbReference>
<keyword evidence="9" id="KW-1005">Bacterial flagellum biogenesis</keyword>
<dbReference type="GO" id="GO:0030254">
    <property type="term" value="P:protein secretion by the type III secretion system"/>
    <property type="evidence" value="ECO:0007669"/>
    <property type="project" value="InterPro"/>
</dbReference>
<dbReference type="InterPro" id="IPR050053">
    <property type="entry name" value="ATPase_alpha/beta_chains"/>
</dbReference>
<dbReference type="PANTHER" id="PTHR15184:SF9">
    <property type="entry name" value="SPI-1 TYPE 3 SECRETION SYSTEM ATPASE"/>
    <property type="match status" value="1"/>
</dbReference>
<dbReference type="InterPro" id="IPR000194">
    <property type="entry name" value="ATPase_F1/V1/A1_a/bsu_nucl-bd"/>
</dbReference>
<keyword evidence="10" id="KW-0067">ATP-binding</keyword>
<dbReference type="NCBIfam" id="TIGR03498">
    <property type="entry name" value="FliI_clade3"/>
    <property type="match status" value="1"/>
</dbReference>
<name>A0A3B0RBT6_9ZZZZ</name>
<dbReference type="GO" id="GO:0044781">
    <property type="term" value="P:bacterial-type flagellum organization"/>
    <property type="evidence" value="ECO:0007669"/>
    <property type="project" value="UniProtKB-KW"/>
</dbReference>
<reference evidence="17" key="1">
    <citation type="submission" date="2018-06" db="EMBL/GenBank/DDBJ databases">
        <authorList>
            <person name="Zhirakovskaya E."/>
        </authorList>
    </citation>
    <scope>NUCLEOTIDE SEQUENCE</scope>
</reference>
<proteinExistence type="inferred from homology"/>
<dbReference type="EC" id="7.1.2.2" evidence="3"/>
<dbReference type="GO" id="GO:0009288">
    <property type="term" value="C:bacterial-type flagellum"/>
    <property type="evidence" value="ECO:0007669"/>
    <property type="project" value="InterPro"/>
</dbReference>
<evidence type="ECO:0000256" key="11">
    <source>
        <dbReference type="ARBA" id="ARBA00022927"/>
    </source>
</evidence>
<dbReference type="FunFam" id="3.40.50.12240:FF:000002">
    <property type="entry name" value="Flagellum-specific ATP synthase FliI"/>
    <property type="match status" value="1"/>
</dbReference>
<dbReference type="Pfam" id="PF18269">
    <property type="entry name" value="T3SS_ATPase_C"/>
    <property type="match status" value="1"/>
</dbReference>
<dbReference type="GO" id="GO:0016887">
    <property type="term" value="F:ATP hydrolysis activity"/>
    <property type="evidence" value="ECO:0007669"/>
    <property type="project" value="InterPro"/>
</dbReference>
<dbReference type="InterPro" id="IPR003593">
    <property type="entry name" value="AAA+_ATPase"/>
</dbReference>
<dbReference type="GO" id="GO:0005737">
    <property type="term" value="C:cytoplasm"/>
    <property type="evidence" value="ECO:0007669"/>
    <property type="project" value="UniProtKB-SubCell"/>
</dbReference>
<gene>
    <name evidence="17" type="ORF">MNBD_ALPHA08-1553</name>
</gene>
<dbReference type="AlphaFoldDB" id="A0A3B0RBT6"/>
<dbReference type="GO" id="GO:0030257">
    <property type="term" value="C:type III protein secretion system complex"/>
    <property type="evidence" value="ECO:0007669"/>
    <property type="project" value="InterPro"/>
</dbReference>
<evidence type="ECO:0000256" key="1">
    <source>
        <dbReference type="ARBA" id="ARBA00004496"/>
    </source>
</evidence>
<evidence type="ECO:0000256" key="9">
    <source>
        <dbReference type="ARBA" id="ARBA00022795"/>
    </source>
</evidence>
<dbReference type="InterPro" id="IPR022426">
    <property type="entry name" value="FliI_clade3"/>
</dbReference>
<dbReference type="InterPro" id="IPR005714">
    <property type="entry name" value="ATPase_T3SS_FliI/YscN"/>
</dbReference>
<keyword evidence="11" id="KW-0653">Protein transport</keyword>
<evidence type="ECO:0000256" key="7">
    <source>
        <dbReference type="ARBA" id="ARBA00022741"/>
    </source>
</evidence>
<keyword evidence="7" id="KW-0547">Nucleotide-binding</keyword>
<evidence type="ECO:0000256" key="12">
    <source>
        <dbReference type="ARBA" id="ARBA00022967"/>
    </source>
</evidence>